<dbReference type="RefSeq" id="WP_096372216.1">
    <property type="nucleotide sequence ID" value="NZ_AP017624.1"/>
</dbReference>
<accession>A0A1B4Y9X3</accession>
<sequence>MAEPLAADPARLIAAGSKLAELVFPAPPAPIAATGGDPVSAAINDTMPGIESLVSDGMPGVTAALKRTASSMSTAADIYAKADQALGDALTQYQFGGDGQALGASGTNAVAQSQAGQTVQSLAAPAAGLLGAPVAQALAAPATGLLGVPAAAATQIGEAVSAQAEALSPRVAATIPQLVQLAPQAGQMAQQASPIAQTISQSAQQGSSQGGATPAQLVSDTKPDEDAELADETKEGEEDALAAAGAEGAAAGHATLVSAPVESAGGGETSTGSVSAPI</sequence>
<feature type="compositionally biased region" description="Acidic residues" evidence="1">
    <location>
        <begin position="223"/>
        <end position="240"/>
    </location>
</feature>
<feature type="region of interest" description="Disordered" evidence="1">
    <location>
        <begin position="192"/>
        <end position="278"/>
    </location>
</feature>
<proteinExistence type="predicted"/>
<dbReference type="AlphaFoldDB" id="A0A1B4Y9X3"/>
<gene>
    <name evidence="2" type="ORF">SHTP_5029</name>
</gene>
<feature type="compositionally biased region" description="Low complexity" evidence="1">
    <location>
        <begin position="241"/>
        <end position="254"/>
    </location>
</feature>
<feature type="compositionally biased region" description="Low complexity" evidence="1">
    <location>
        <begin position="192"/>
        <end position="216"/>
    </location>
</feature>
<evidence type="ECO:0000256" key="1">
    <source>
        <dbReference type="SAM" id="MobiDB-lite"/>
    </source>
</evidence>
<evidence type="ECO:0008006" key="4">
    <source>
        <dbReference type="Google" id="ProtNLM"/>
    </source>
</evidence>
<dbReference type="Proteomes" id="UP000218067">
    <property type="component" value="Chromosome"/>
</dbReference>
<evidence type="ECO:0000313" key="2">
    <source>
        <dbReference type="EMBL" id="BAV43862.1"/>
    </source>
</evidence>
<evidence type="ECO:0000313" key="3">
    <source>
        <dbReference type="Proteomes" id="UP000218067"/>
    </source>
</evidence>
<dbReference type="GeneID" id="93439572"/>
<dbReference type="EMBL" id="AP017624">
    <property type="protein sequence ID" value="BAV43862.1"/>
    <property type="molecule type" value="Genomic_DNA"/>
</dbReference>
<reference evidence="2 3" key="1">
    <citation type="submission" date="2016-08" db="EMBL/GenBank/DDBJ databases">
        <title>Complete genome sequence of Mycobacterium shinshuense, a subspecies of M. ulcerans.</title>
        <authorList>
            <person name="Yoshida M."/>
            <person name="Ogura Y."/>
            <person name="Hayashi T."/>
            <person name="Hoshino Y."/>
        </authorList>
    </citation>
    <scope>NUCLEOTIDE SEQUENCE [LARGE SCALE GENOMIC DNA]</scope>
    <source>
        <strain evidence="3">ATCC 33728</strain>
    </source>
</reference>
<organism evidence="2 3">
    <name type="scientific">Mycobacterium ulcerans subsp. shinshuense</name>
    <dbReference type="NCBI Taxonomy" id="1124626"/>
    <lineage>
        <taxon>Bacteria</taxon>
        <taxon>Bacillati</taxon>
        <taxon>Actinomycetota</taxon>
        <taxon>Actinomycetes</taxon>
        <taxon>Mycobacteriales</taxon>
        <taxon>Mycobacteriaceae</taxon>
        <taxon>Mycobacterium</taxon>
        <taxon>Mycobacterium ulcerans group</taxon>
    </lineage>
</organism>
<protein>
    <recommendedName>
        <fullName evidence="4">ESX-1 secretion-associated protein EspJ</fullName>
    </recommendedName>
</protein>
<name>A0A1B4Y9X3_MYCUL</name>